<dbReference type="PANTHER" id="PTHR43201">
    <property type="entry name" value="ACYL-COA SYNTHETASE"/>
    <property type="match status" value="1"/>
</dbReference>
<dbReference type="EMBL" id="JASNFN010000056">
    <property type="protein sequence ID" value="MDP5185505.1"/>
    <property type="molecule type" value="Genomic_DNA"/>
</dbReference>
<dbReference type="InterPro" id="IPR045851">
    <property type="entry name" value="AMP-bd_C_sf"/>
</dbReference>
<keyword evidence="2" id="KW-0436">Ligase</keyword>
<dbReference type="Gene3D" id="2.30.38.10">
    <property type="entry name" value="Luciferase, Domain 3"/>
    <property type="match status" value="1"/>
</dbReference>
<feature type="domain" description="AMP-binding enzyme C-terminal" evidence="4">
    <location>
        <begin position="416"/>
        <end position="494"/>
    </location>
</feature>
<dbReference type="RefSeq" id="WP_306001998.1">
    <property type="nucleotide sequence ID" value="NZ_JASNFN010000056.1"/>
</dbReference>
<gene>
    <name evidence="5" type="ORF">QOZ88_22965</name>
</gene>
<protein>
    <submittedName>
        <fullName evidence="5">AMP-binding protein</fullName>
    </submittedName>
</protein>
<dbReference type="PROSITE" id="PS00455">
    <property type="entry name" value="AMP_BINDING"/>
    <property type="match status" value="1"/>
</dbReference>
<evidence type="ECO:0000259" key="3">
    <source>
        <dbReference type="Pfam" id="PF00501"/>
    </source>
</evidence>
<dbReference type="Pfam" id="PF00501">
    <property type="entry name" value="AMP-binding"/>
    <property type="match status" value="2"/>
</dbReference>
<dbReference type="InterPro" id="IPR020845">
    <property type="entry name" value="AMP-binding_CS"/>
</dbReference>
<comment type="similarity">
    <text evidence="1">Belongs to the ATP-dependent AMP-binding enzyme family.</text>
</comment>
<evidence type="ECO:0000313" key="5">
    <source>
        <dbReference type="EMBL" id="MDP5185505.1"/>
    </source>
</evidence>
<reference evidence="6" key="1">
    <citation type="submission" date="2023-05" db="EMBL/GenBank/DDBJ databases">
        <title>Draft genome of Pseudofrankia sp. BMG5.37.</title>
        <authorList>
            <person name="Gtari M."/>
            <person name="Ghodhbane F."/>
            <person name="Sbissi I."/>
        </authorList>
    </citation>
    <scope>NUCLEOTIDE SEQUENCE [LARGE SCALE GENOMIC DNA]</scope>
    <source>
        <strain evidence="6">BMG 814</strain>
    </source>
</reference>
<sequence length="511" mass="54066">MGTHSAATGTSPFDTSGIEVGAGGIRRYVNLPQNVVRVLAEQAQRHGDRTAIVELGGGRLTYAQLWERARRVAGGLRDAGVTAGDRVAVQLPNGVDWVLAFWGAQLAGAVVVPMNTRLAPAEAGFILADCGAAHVVRPGEPLPDGEPGEVPDPQHTDVAALFYTSGTTGRPKGAMTTHENFLSNIESVIRCRELSRDPDAAHATLISVPLFHVTGCNSQFLTQIALGGVSVLMPRFDATSFLAAIPEHGITLITSVPTIYELVLRHPDLGATDLSTVRTLSYGGAPIAPELVHRLRTAFPNARLGNGFGLSETSALATFLPHEYAETHADAVGFPTPVDDVDLHGSDPVTGVGELLVRGPNVVTGYWGDPARTAETFQDGWLHTGDLATITDGIVRIVDRAKDMVNRGGENVYSVEVENALAEHPDVLEVAVVGVPDPVMGEKVGAVVLPKPGTDAGRLVADLSAFARERLADFKRPQFVRVIDGPLPRNAGGKVLKSALRDVDGWVAVPR</sequence>
<name>A0ABT9IIW5_9ACTN</name>
<feature type="domain" description="AMP-dependent synthetase/ligase" evidence="3">
    <location>
        <begin position="147"/>
        <end position="367"/>
    </location>
</feature>
<accession>A0ABT9IIW5</accession>
<dbReference type="PANTHER" id="PTHR43201:SF5">
    <property type="entry name" value="MEDIUM-CHAIN ACYL-COA LIGASE ACSF2, MITOCHONDRIAL"/>
    <property type="match status" value="1"/>
</dbReference>
<dbReference type="SUPFAM" id="SSF56801">
    <property type="entry name" value="Acetyl-CoA synthetase-like"/>
    <property type="match status" value="1"/>
</dbReference>
<evidence type="ECO:0000256" key="2">
    <source>
        <dbReference type="ARBA" id="ARBA00022598"/>
    </source>
</evidence>
<comment type="caution">
    <text evidence="5">The sequence shown here is derived from an EMBL/GenBank/DDBJ whole genome shotgun (WGS) entry which is preliminary data.</text>
</comment>
<dbReference type="Gene3D" id="3.40.50.980">
    <property type="match status" value="3"/>
</dbReference>
<evidence type="ECO:0000259" key="4">
    <source>
        <dbReference type="Pfam" id="PF13193"/>
    </source>
</evidence>
<proteinExistence type="inferred from homology"/>
<dbReference type="Pfam" id="PF13193">
    <property type="entry name" value="AMP-binding_C"/>
    <property type="match status" value="1"/>
</dbReference>
<evidence type="ECO:0000256" key="1">
    <source>
        <dbReference type="ARBA" id="ARBA00006432"/>
    </source>
</evidence>
<dbReference type="InterPro" id="IPR025110">
    <property type="entry name" value="AMP-bd_C"/>
</dbReference>
<feature type="domain" description="AMP-dependent synthetase/ligase" evidence="3">
    <location>
        <begin position="40"/>
        <end position="136"/>
    </location>
</feature>
<dbReference type="InterPro" id="IPR000873">
    <property type="entry name" value="AMP-dep_synth/lig_dom"/>
</dbReference>
<keyword evidence="6" id="KW-1185">Reference proteome</keyword>
<dbReference type="Proteomes" id="UP001233673">
    <property type="component" value="Unassembled WGS sequence"/>
</dbReference>
<organism evidence="5 6">
    <name type="scientific">Blastococcus carthaginiensis</name>
    <dbReference type="NCBI Taxonomy" id="3050034"/>
    <lineage>
        <taxon>Bacteria</taxon>
        <taxon>Bacillati</taxon>
        <taxon>Actinomycetota</taxon>
        <taxon>Actinomycetes</taxon>
        <taxon>Geodermatophilales</taxon>
        <taxon>Geodermatophilaceae</taxon>
        <taxon>Blastococcus</taxon>
    </lineage>
</organism>
<evidence type="ECO:0000313" key="6">
    <source>
        <dbReference type="Proteomes" id="UP001233673"/>
    </source>
</evidence>
<dbReference type="Gene3D" id="3.30.300.30">
    <property type="match status" value="1"/>
</dbReference>